<proteinExistence type="inferred from homology"/>
<name>A0A100XIP1_MYCTH</name>
<dbReference type="Pfam" id="PF26580">
    <property type="entry name" value="Mtb12_C"/>
    <property type="match status" value="1"/>
</dbReference>
<keyword evidence="1 3" id="KW-0732">Signal</keyword>
<evidence type="ECO:0000256" key="3">
    <source>
        <dbReference type="SAM" id="SignalP"/>
    </source>
</evidence>
<reference evidence="5 6" key="1">
    <citation type="journal article" date="2016" name="Genome Announc.">
        <title>Draft Genome Sequences of Five Rapidly Growing Mycobacterium Species, M. thermoresistibile, M. fortuitum subsp. acetamidolyticum, M. canariasense, M. brisbanense, and M. novocastrense.</title>
        <authorList>
            <person name="Katahira K."/>
            <person name="Ogura Y."/>
            <person name="Gotoh Y."/>
            <person name="Hayashi T."/>
        </authorList>
    </citation>
    <scope>NUCLEOTIDE SEQUENCE [LARGE SCALE GENOMIC DNA]</scope>
    <source>
        <strain evidence="5 6">JCM6362</strain>
    </source>
</reference>
<evidence type="ECO:0000259" key="4">
    <source>
        <dbReference type="Pfam" id="PF26580"/>
    </source>
</evidence>
<gene>
    <name evidence="5" type="ORF">RMCT_4325</name>
</gene>
<comment type="caution">
    <text evidence="5">The sequence shown here is derived from an EMBL/GenBank/DDBJ whole genome shotgun (WGS) entry which is preliminary data.</text>
</comment>
<reference evidence="6" key="2">
    <citation type="submission" date="2016-02" db="EMBL/GenBank/DDBJ databases">
        <title>Draft genome sequence of five rapidly growing Mycobacterium species.</title>
        <authorList>
            <person name="Katahira K."/>
            <person name="Gotou Y."/>
            <person name="Iida K."/>
            <person name="Ogura Y."/>
            <person name="Hayashi T."/>
        </authorList>
    </citation>
    <scope>NUCLEOTIDE SEQUENCE [LARGE SCALE GENOMIC DNA]</scope>
    <source>
        <strain evidence="6">JCM6362</strain>
    </source>
</reference>
<feature type="domain" description="Low molecular weight antigen MTB12-like C-terminal" evidence="4">
    <location>
        <begin position="61"/>
        <end position="171"/>
    </location>
</feature>
<dbReference type="RefSeq" id="WP_003923396.1">
    <property type="nucleotide sequence ID" value="NZ_LT906483.1"/>
</dbReference>
<organism evidence="5 6">
    <name type="scientific">Mycolicibacterium thermoresistibile</name>
    <name type="common">Mycobacterium thermoresistibile</name>
    <dbReference type="NCBI Taxonomy" id="1797"/>
    <lineage>
        <taxon>Bacteria</taxon>
        <taxon>Bacillati</taxon>
        <taxon>Actinomycetota</taxon>
        <taxon>Actinomycetes</taxon>
        <taxon>Mycobacteriales</taxon>
        <taxon>Mycobacteriaceae</taxon>
        <taxon>Mycolicibacterium</taxon>
    </lineage>
</organism>
<evidence type="ECO:0000313" key="5">
    <source>
        <dbReference type="EMBL" id="GAT17356.1"/>
    </source>
</evidence>
<dbReference type="EMBL" id="BCTB01000053">
    <property type="protein sequence ID" value="GAT17356.1"/>
    <property type="molecule type" value="Genomic_DNA"/>
</dbReference>
<protein>
    <submittedName>
        <fullName evidence="5">Low molecular weight antigen CFP2</fullName>
    </submittedName>
</protein>
<comment type="similarity">
    <text evidence="2">Belongs to the MTB12 family.</text>
</comment>
<feature type="signal peptide" evidence="3">
    <location>
        <begin position="1"/>
        <end position="20"/>
    </location>
</feature>
<evidence type="ECO:0000256" key="1">
    <source>
        <dbReference type="ARBA" id="ARBA00022729"/>
    </source>
</evidence>
<evidence type="ECO:0000256" key="2">
    <source>
        <dbReference type="ARBA" id="ARBA00093774"/>
    </source>
</evidence>
<evidence type="ECO:0000313" key="6">
    <source>
        <dbReference type="Proteomes" id="UP000069654"/>
    </source>
</evidence>
<dbReference type="InterPro" id="IPR058644">
    <property type="entry name" value="Mtb12-like_C"/>
</dbReference>
<sequence>MTLNRLKTSLVTGAAAIAFAGAAAGVTTVAAGSLTASPTVQPVVFGTPLPEQPAPRQPAVDAPTADQVYAVLNGLGNPNVPFREKADLIEGGVGIVEGRTADRLVQSAVEKGYFPLSFRVSEIVPVGPGLAAATVTASGPNLTPTTERITLVNDGGWKLSRASGLALLQSALS</sequence>
<accession>A0A100XIP1</accession>
<dbReference type="AlphaFoldDB" id="A0A100XIP1"/>
<feature type="chain" id="PRO_5039404697" evidence="3">
    <location>
        <begin position="21"/>
        <end position="173"/>
    </location>
</feature>
<dbReference type="OMA" id="FVNQGSW"/>
<dbReference type="STRING" id="1797.RMCT_4325"/>
<dbReference type="Proteomes" id="UP000069654">
    <property type="component" value="Unassembled WGS sequence"/>
</dbReference>